<sequence>MSLINKKMFDCADKLIRGKIENALNANEVVGMLKDKSQRFLENDGIPYNILYGFSAEKQVYINDEYEVKQKDGLAYKYLVYTIGLIDGKVKPIGYYVDGDNNIRTRAIKMEALEHLIEALGNVRIKSTGEIKFMPWLEQIKESFESINNSFTTEYVKVSEGYDMPDLPSSCQKGHGERFEFMDILARMLLLRDKNGKIQARAYVWNKGLVKRYKNGEYETIDKPCCDLIYAENSTYRDILLSYLESNDIFNLWGQCNVYPFIDGALGDGIGYYKIELPTANKEMLLDAIEYNNAPWLDCFNHFKSDTGELFSYDWKHFGYSDNDLDFSIVDNDFILLKTGGECYREGELNTEYDEYYGERIDADAAVEVTLGDWTGITHEDNAVWSDYHGGYILSENSVWVDGDEDYTYSGSGVRLVEIDDKAYFFEMLDVYCA</sequence>
<organism evidence="1 2">
    <name type="scientific">Campylobacter hyointestinalis subsp. hyointestinalis</name>
    <dbReference type="NCBI Taxonomy" id="91352"/>
    <lineage>
        <taxon>Bacteria</taxon>
        <taxon>Pseudomonadati</taxon>
        <taxon>Campylobacterota</taxon>
        <taxon>Epsilonproteobacteria</taxon>
        <taxon>Campylobacterales</taxon>
        <taxon>Campylobacteraceae</taxon>
        <taxon>Campylobacter</taxon>
    </lineage>
</organism>
<evidence type="ECO:0008006" key="3">
    <source>
        <dbReference type="Google" id="ProtNLM"/>
    </source>
</evidence>
<accession>A0A0S4RA25</accession>
<evidence type="ECO:0000313" key="2">
    <source>
        <dbReference type="Proteomes" id="UP000052237"/>
    </source>
</evidence>
<proteinExistence type="predicted"/>
<keyword evidence="2" id="KW-1185">Reference proteome</keyword>
<protein>
    <recommendedName>
        <fullName evidence="3">WG repeat-containing protein</fullName>
    </recommendedName>
</protein>
<gene>
    <name evidence="1" type="ORF">ERS686654_00294</name>
</gene>
<dbReference type="RefSeq" id="WP_059434916.1">
    <property type="nucleotide sequence ID" value="NZ_FAVB01000001.1"/>
</dbReference>
<evidence type="ECO:0000313" key="1">
    <source>
        <dbReference type="EMBL" id="CUU70972.1"/>
    </source>
</evidence>
<dbReference type="EMBL" id="FAVB01000001">
    <property type="protein sequence ID" value="CUU70972.1"/>
    <property type="molecule type" value="Genomic_DNA"/>
</dbReference>
<dbReference type="AlphaFoldDB" id="A0A0S4RA25"/>
<comment type="caution">
    <text evidence="1">The sequence shown here is derived from an EMBL/GenBank/DDBJ whole genome shotgun (WGS) entry which is preliminary data.</text>
</comment>
<name>A0A0S4RA25_CAMHY</name>
<dbReference type="Proteomes" id="UP000052237">
    <property type="component" value="Unassembled WGS sequence"/>
</dbReference>
<reference evidence="1 2" key="1">
    <citation type="submission" date="2015-11" db="EMBL/GenBank/DDBJ databases">
        <authorList>
            <consortium name="Pathogen Informatics"/>
        </authorList>
    </citation>
    <scope>NUCLEOTIDE SEQUENCE [LARGE SCALE GENOMIC DNA]</scope>
    <source>
        <strain evidence="1 2">006A-0059</strain>
    </source>
</reference>